<feature type="transmembrane region" description="Helical" evidence="1">
    <location>
        <begin position="6"/>
        <end position="25"/>
    </location>
</feature>
<feature type="transmembrane region" description="Helical" evidence="1">
    <location>
        <begin position="124"/>
        <end position="145"/>
    </location>
</feature>
<keyword evidence="3" id="KW-1185">Reference proteome</keyword>
<feature type="transmembrane region" description="Helical" evidence="1">
    <location>
        <begin position="220"/>
        <end position="238"/>
    </location>
</feature>
<evidence type="ECO:0000313" key="3">
    <source>
        <dbReference type="Proteomes" id="UP000770015"/>
    </source>
</evidence>
<proteinExistence type="predicted"/>
<reference evidence="2" key="1">
    <citation type="journal article" date="2021" name="Nat. Commun.">
        <title>Genetic determinants of endophytism in the Arabidopsis root mycobiome.</title>
        <authorList>
            <person name="Mesny F."/>
            <person name="Miyauchi S."/>
            <person name="Thiergart T."/>
            <person name="Pickel B."/>
            <person name="Atanasova L."/>
            <person name="Karlsson M."/>
            <person name="Huettel B."/>
            <person name="Barry K.W."/>
            <person name="Haridas S."/>
            <person name="Chen C."/>
            <person name="Bauer D."/>
            <person name="Andreopoulos W."/>
            <person name="Pangilinan J."/>
            <person name="LaButti K."/>
            <person name="Riley R."/>
            <person name="Lipzen A."/>
            <person name="Clum A."/>
            <person name="Drula E."/>
            <person name="Henrissat B."/>
            <person name="Kohler A."/>
            <person name="Grigoriev I.V."/>
            <person name="Martin F.M."/>
            <person name="Hacquard S."/>
        </authorList>
    </citation>
    <scope>NUCLEOTIDE SEQUENCE</scope>
    <source>
        <strain evidence="2">MPI-SDFR-AT-0117</strain>
    </source>
</reference>
<dbReference type="EMBL" id="JAGSXJ010000048">
    <property type="protein sequence ID" value="KAH6661954.1"/>
    <property type="molecule type" value="Genomic_DNA"/>
</dbReference>
<dbReference type="Proteomes" id="UP000770015">
    <property type="component" value="Unassembled WGS sequence"/>
</dbReference>
<name>A0A9P9A5S5_9PEZI</name>
<comment type="caution">
    <text evidence="2">The sequence shown here is derived from an EMBL/GenBank/DDBJ whole genome shotgun (WGS) entry which is preliminary data.</text>
</comment>
<gene>
    <name evidence="2" type="ORF">F5X68DRAFT_63996</name>
</gene>
<dbReference type="OrthoDB" id="3556237at2759"/>
<sequence>MYLSAWLWFWNIGILALSICVLAGCRSKLESNYSLINWPRSTLTLIWGDECARATADVIPDVYKLGASGTCRVFDGNTLCSSSFPPSINLASAVLEDLPASLEKCRELIDKPIDHSKAATLGKVLAAFLITSIVLTVASSIVSPFDGGVGPIVTGILAVDALLIFASLILVIAMVNFEGGGYLTNVYGGDFSDREMIGVAMWMLAAMLIARVVSNPWLTMAAIVILLPIVLVFLLFLVRTRGFFSVVRAVEES</sequence>
<dbReference type="AlphaFoldDB" id="A0A9P9A5S5"/>
<evidence type="ECO:0000313" key="2">
    <source>
        <dbReference type="EMBL" id="KAH6661954.1"/>
    </source>
</evidence>
<organism evidence="2 3">
    <name type="scientific">Plectosphaerella plurivora</name>
    <dbReference type="NCBI Taxonomy" id="936078"/>
    <lineage>
        <taxon>Eukaryota</taxon>
        <taxon>Fungi</taxon>
        <taxon>Dikarya</taxon>
        <taxon>Ascomycota</taxon>
        <taxon>Pezizomycotina</taxon>
        <taxon>Sordariomycetes</taxon>
        <taxon>Hypocreomycetidae</taxon>
        <taxon>Glomerellales</taxon>
        <taxon>Plectosphaerellaceae</taxon>
        <taxon>Plectosphaerella</taxon>
    </lineage>
</organism>
<keyword evidence="1" id="KW-0812">Transmembrane</keyword>
<keyword evidence="1" id="KW-0472">Membrane</keyword>
<keyword evidence="1" id="KW-1133">Transmembrane helix</keyword>
<feature type="transmembrane region" description="Helical" evidence="1">
    <location>
        <begin position="151"/>
        <end position="175"/>
    </location>
</feature>
<protein>
    <submittedName>
        <fullName evidence="2">Uncharacterized protein</fullName>
    </submittedName>
</protein>
<feature type="transmembrane region" description="Helical" evidence="1">
    <location>
        <begin position="196"/>
        <end position="214"/>
    </location>
</feature>
<accession>A0A9P9A5S5</accession>
<evidence type="ECO:0000256" key="1">
    <source>
        <dbReference type="SAM" id="Phobius"/>
    </source>
</evidence>